<reference evidence="7" key="1">
    <citation type="submission" date="2021-02" db="EMBL/GenBank/DDBJ databases">
        <authorList>
            <person name="Dougan E. K."/>
            <person name="Rhodes N."/>
            <person name="Thang M."/>
            <person name="Chan C."/>
        </authorList>
    </citation>
    <scope>NUCLEOTIDE SEQUENCE</scope>
</reference>
<feature type="domain" description="Amino acid transporter transmembrane" evidence="6">
    <location>
        <begin position="26"/>
        <end position="410"/>
    </location>
</feature>
<proteinExistence type="predicted"/>
<evidence type="ECO:0000259" key="6">
    <source>
        <dbReference type="Pfam" id="PF01490"/>
    </source>
</evidence>
<dbReference type="Proteomes" id="UP000604046">
    <property type="component" value="Unassembled WGS sequence"/>
</dbReference>
<feature type="transmembrane region" description="Helical" evidence="5">
    <location>
        <begin position="170"/>
        <end position="188"/>
    </location>
</feature>
<dbReference type="PANTHER" id="PTHR22950">
    <property type="entry name" value="AMINO ACID TRANSPORTER"/>
    <property type="match status" value="1"/>
</dbReference>
<evidence type="ECO:0000256" key="4">
    <source>
        <dbReference type="ARBA" id="ARBA00023136"/>
    </source>
</evidence>
<evidence type="ECO:0000256" key="2">
    <source>
        <dbReference type="ARBA" id="ARBA00022692"/>
    </source>
</evidence>
<keyword evidence="2 5" id="KW-0812">Transmembrane</keyword>
<feature type="transmembrane region" description="Helical" evidence="5">
    <location>
        <begin position="144"/>
        <end position="163"/>
    </location>
</feature>
<keyword evidence="8" id="KW-1185">Reference proteome</keyword>
<evidence type="ECO:0000313" key="7">
    <source>
        <dbReference type="EMBL" id="CAE7420070.1"/>
    </source>
</evidence>
<feature type="transmembrane region" description="Helical" evidence="5">
    <location>
        <begin position="208"/>
        <end position="231"/>
    </location>
</feature>
<evidence type="ECO:0000256" key="5">
    <source>
        <dbReference type="SAM" id="Phobius"/>
    </source>
</evidence>
<feature type="transmembrane region" description="Helical" evidence="5">
    <location>
        <begin position="107"/>
        <end position="124"/>
    </location>
</feature>
<dbReference type="Pfam" id="PF01490">
    <property type="entry name" value="Aa_trans"/>
    <property type="match status" value="1"/>
</dbReference>
<dbReference type="AlphaFoldDB" id="A0A812R5A7"/>
<sequence>MNPASNESPLILEGTECASHRDHGLGVVGAALVLTKVNWGIGMIAMPFYLHSAGLASGILFFLLSMLLAVDAAAVLQQLQKCYDPTVREASYVLVIGRSLGRAGENLTVLSLIVANWGSAVAWLKFIGDNLSRFLPLHMSSADWILIVVGPVALSAWVDEVAVLERLSQLGLLAGQLFVVLVAVHVAPHMHELPDYVASEPFMRMGTFPVAMGLAVFCNEGLVVISPSVAASMQKPELFRSSIFLSVAFFSANYLVLAVCGDFLYSYITHGEVAQEVTMSKGFDLTAINRVAVLCYVAQLLFTFPTGLFVLFRNWEVLHPCHSHVWKRAWRSATVLSIAAVALVVPRFADFLAAAGAVGNSVCIYILPHLALLAESRSRGICVSRVRIAISWSTILVFGVLCGGLASIISIQKLIA</sequence>
<dbReference type="OrthoDB" id="1684102at2759"/>
<keyword evidence="3 5" id="KW-1133">Transmembrane helix</keyword>
<evidence type="ECO:0000313" key="8">
    <source>
        <dbReference type="Proteomes" id="UP000604046"/>
    </source>
</evidence>
<feature type="transmembrane region" description="Helical" evidence="5">
    <location>
        <begin position="288"/>
        <end position="312"/>
    </location>
</feature>
<feature type="transmembrane region" description="Helical" evidence="5">
    <location>
        <begin position="48"/>
        <end position="70"/>
    </location>
</feature>
<keyword evidence="4 5" id="KW-0472">Membrane</keyword>
<organism evidence="7 8">
    <name type="scientific">Symbiodinium natans</name>
    <dbReference type="NCBI Taxonomy" id="878477"/>
    <lineage>
        <taxon>Eukaryota</taxon>
        <taxon>Sar</taxon>
        <taxon>Alveolata</taxon>
        <taxon>Dinophyceae</taxon>
        <taxon>Suessiales</taxon>
        <taxon>Symbiodiniaceae</taxon>
        <taxon>Symbiodinium</taxon>
    </lineage>
</organism>
<feature type="transmembrane region" description="Helical" evidence="5">
    <location>
        <begin position="333"/>
        <end position="349"/>
    </location>
</feature>
<comment type="caution">
    <text evidence="7">The sequence shown here is derived from an EMBL/GenBank/DDBJ whole genome shotgun (WGS) entry which is preliminary data.</text>
</comment>
<dbReference type="GO" id="GO:0005774">
    <property type="term" value="C:vacuolar membrane"/>
    <property type="evidence" value="ECO:0007669"/>
    <property type="project" value="TreeGrafter"/>
</dbReference>
<gene>
    <name evidence="7" type="primary">AVT1B</name>
    <name evidence="7" type="ORF">SNAT2548_LOCUS22844</name>
</gene>
<dbReference type="GO" id="GO:0015179">
    <property type="term" value="F:L-amino acid transmembrane transporter activity"/>
    <property type="evidence" value="ECO:0007669"/>
    <property type="project" value="TreeGrafter"/>
</dbReference>
<feature type="transmembrane region" description="Helical" evidence="5">
    <location>
        <begin position="243"/>
        <end position="268"/>
    </location>
</feature>
<evidence type="ECO:0000256" key="3">
    <source>
        <dbReference type="ARBA" id="ARBA00022989"/>
    </source>
</evidence>
<name>A0A812R5A7_9DINO</name>
<dbReference type="PANTHER" id="PTHR22950:SF349">
    <property type="entry name" value="AMINO ACID TRANSPORTER TRANSMEMBRANE DOMAIN-CONTAINING PROTEIN"/>
    <property type="match status" value="1"/>
</dbReference>
<feature type="transmembrane region" description="Helical" evidence="5">
    <location>
        <begin position="355"/>
        <end position="374"/>
    </location>
</feature>
<dbReference type="EMBL" id="CAJNDS010002301">
    <property type="protein sequence ID" value="CAE7420070.1"/>
    <property type="molecule type" value="Genomic_DNA"/>
</dbReference>
<dbReference type="InterPro" id="IPR013057">
    <property type="entry name" value="AA_transpt_TM"/>
</dbReference>
<evidence type="ECO:0000256" key="1">
    <source>
        <dbReference type="ARBA" id="ARBA00004141"/>
    </source>
</evidence>
<feature type="transmembrane region" description="Helical" evidence="5">
    <location>
        <begin position="386"/>
        <end position="411"/>
    </location>
</feature>
<accession>A0A812R5A7</accession>
<comment type="subcellular location">
    <subcellularLocation>
        <location evidence="1">Membrane</location>
        <topology evidence="1">Multi-pass membrane protein</topology>
    </subcellularLocation>
</comment>
<protein>
    <submittedName>
        <fullName evidence="7">AVT1B protein</fullName>
    </submittedName>
</protein>